<name>A0A0N5CMD7_THECL</name>
<keyword evidence="2" id="KW-1185">Reference proteome</keyword>
<protein>
    <submittedName>
        <fullName evidence="3">Cullin domain-containing protein</fullName>
    </submittedName>
</protein>
<dbReference type="OrthoDB" id="365640at2759"/>
<dbReference type="AlphaFoldDB" id="A0A0N5CMD7"/>
<dbReference type="WBParaSite" id="TCLT_0000131401-mRNA-1">
    <property type="protein sequence ID" value="TCLT_0000131401-mRNA-1"/>
    <property type="gene ID" value="TCLT_0000131401"/>
</dbReference>
<accession>A0A0N5CMD7</accession>
<organism evidence="3">
    <name type="scientific">Thelazia callipaeda</name>
    <name type="common">Oriental eyeworm</name>
    <name type="synonym">Parasitic nematode</name>
    <dbReference type="NCBI Taxonomy" id="103827"/>
    <lineage>
        <taxon>Eukaryota</taxon>
        <taxon>Metazoa</taxon>
        <taxon>Ecdysozoa</taxon>
        <taxon>Nematoda</taxon>
        <taxon>Chromadorea</taxon>
        <taxon>Rhabditida</taxon>
        <taxon>Spirurina</taxon>
        <taxon>Spiruromorpha</taxon>
        <taxon>Thelazioidea</taxon>
        <taxon>Thelaziidae</taxon>
        <taxon>Thelazia</taxon>
    </lineage>
</organism>
<dbReference type="Proteomes" id="UP000276776">
    <property type="component" value="Unassembled WGS sequence"/>
</dbReference>
<dbReference type="EMBL" id="UYYF01000158">
    <property type="protein sequence ID" value="VDM96686.1"/>
    <property type="molecule type" value="Genomic_DNA"/>
</dbReference>
<reference evidence="3" key="1">
    <citation type="submission" date="2017-02" db="UniProtKB">
        <authorList>
            <consortium name="WormBaseParasite"/>
        </authorList>
    </citation>
    <scope>IDENTIFICATION</scope>
</reference>
<gene>
    <name evidence="1" type="ORF">TCLT_LOCUS1315</name>
</gene>
<sequence length="149" mass="17443">MQGSDYTVRNEKNGWHTSYMETFYEGVRSEDVRHIIDHEQLSKGNSMTHMTPVYKKKLESTLRLSGKMELQSQYHAVYFIELSILFDSLLSFLFKVAVMSIQDFGPKLKPCLASELIESVVQNHATTEHFEFHRVIRGHHFYEPKVDNE</sequence>
<evidence type="ECO:0000313" key="3">
    <source>
        <dbReference type="WBParaSite" id="TCLT_0000131401-mRNA-1"/>
    </source>
</evidence>
<evidence type="ECO:0000313" key="1">
    <source>
        <dbReference type="EMBL" id="VDM96686.1"/>
    </source>
</evidence>
<evidence type="ECO:0000313" key="2">
    <source>
        <dbReference type="Proteomes" id="UP000276776"/>
    </source>
</evidence>
<reference evidence="1 2" key="2">
    <citation type="submission" date="2018-11" db="EMBL/GenBank/DDBJ databases">
        <authorList>
            <consortium name="Pathogen Informatics"/>
        </authorList>
    </citation>
    <scope>NUCLEOTIDE SEQUENCE [LARGE SCALE GENOMIC DNA]</scope>
</reference>
<proteinExistence type="predicted"/>